<evidence type="ECO:0000256" key="3">
    <source>
        <dbReference type="SAM" id="SignalP"/>
    </source>
</evidence>
<dbReference type="AlphaFoldDB" id="A0A067PHL2"/>
<dbReference type="InterPro" id="IPR050432">
    <property type="entry name" value="FAD-linked_Oxidoreductases_BP"/>
</dbReference>
<proteinExistence type="inferred from homology"/>
<dbReference type="PROSITE" id="PS51387">
    <property type="entry name" value="FAD_PCMH"/>
    <property type="match status" value="1"/>
</dbReference>
<feature type="chain" id="PRO_5001643150" description="FAD-binding PCMH-type domain-containing protein" evidence="3">
    <location>
        <begin position="19"/>
        <end position="555"/>
    </location>
</feature>
<dbReference type="SUPFAM" id="SSF56176">
    <property type="entry name" value="FAD-binding/transporter-associated domain-like"/>
    <property type="match status" value="1"/>
</dbReference>
<dbReference type="Gene3D" id="3.40.462.20">
    <property type="match status" value="1"/>
</dbReference>
<dbReference type="Proteomes" id="UP000027265">
    <property type="component" value="Unassembled WGS sequence"/>
</dbReference>
<organism evidence="5 6">
    <name type="scientific">Jaapia argillacea MUCL 33604</name>
    <dbReference type="NCBI Taxonomy" id="933084"/>
    <lineage>
        <taxon>Eukaryota</taxon>
        <taxon>Fungi</taxon>
        <taxon>Dikarya</taxon>
        <taxon>Basidiomycota</taxon>
        <taxon>Agaricomycotina</taxon>
        <taxon>Agaricomycetes</taxon>
        <taxon>Agaricomycetidae</taxon>
        <taxon>Jaapiales</taxon>
        <taxon>Jaapiaceae</taxon>
        <taxon>Jaapia</taxon>
    </lineage>
</organism>
<dbReference type="InterPro" id="IPR006094">
    <property type="entry name" value="Oxid_FAD_bind_N"/>
</dbReference>
<name>A0A067PHL2_9AGAM</name>
<reference evidence="6" key="1">
    <citation type="journal article" date="2014" name="Proc. Natl. Acad. Sci. U.S.A.">
        <title>Extensive sampling of basidiomycete genomes demonstrates inadequacy of the white-rot/brown-rot paradigm for wood decay fungi.</title>
        <authorList>
            <person name="Riley R."/>
            <person name="Salamov A.A."/>
            <person name="Brown D.W."/>
            <person name="Nagy L.G."/>
            <person name="Floudas D."/>
            <person name="Held B.W."/>
            <person name="Levasseur A."/>
            <person name="Lombard V."/>
            <person name="Morin E."/>
            <person name="Otillar R."/>
            <person name="Lindquist E.A."/>
            <person name="Sun H."/>
            <person name="LaButti K.M."/>
            <person name="Schmutz J."/>
            <person name="Jabbour D."/>
            <person name="Luo H."/>
            <person name="Baker S.E."/>
            <person name="Pisabarro A.G."/>
            <person name="Walton J.D."/>
            <person name="Blanchette R.A."/>
            <person name="Henrissat B."/>
            <person name="Martin F."/>
            <person name="Cullen D."/>
            <person name="Hibbett D.S."/>
            <person name="Grigoriev I.V."/>
        </authorList>
    </citation>
    <scope>NUCLEOTIDE SEQUENCE [LARGE SCALE GENOMIC DNA]</scope>
    <source>
        <strain evidence="6">MUCL 33604</strain>
    </source>
</reference>
<dbReference type="GO" id="GO:0016491">
    <property type="term" value="F:oxidoreductase activity"/>
    <property type="evidence" value="ECO:0007669"/>
    <property type="project" value="UniProtKB-KW"/>
</dbReference>
<dbReference type="EMBL" id="KL197759">
    <property type="protein sequence ID" value="KDQ50497.1"/>
    <property type="molecule type" value="Genomic_DNA"/>
</dbReference>
<dbReference type="InterPro" id="IPR036318">
    <property type="entry name" value="FAD-bd_PCMH-like_sf"/>
</dbReference>
<evidence type="ECO:0000256" key="1">
    <source>
        <dbReference type="ARBA" id="ARBA00005466"/>
    </source>
</evidence>
<dbReference type="STRING" id="933084.A0A067PHL2"/>
<dbReference type="PANTHER" id="PTHR13878">
    <property type="entry name" value="GULONOLACTONE OXIDASE"/>
    <property type="match status" value="1"/>
</dbReference>
<evidence type="ECO:0000313" key="6">
    <source>
        <dbReference type="Proteomes" id="UP000027265"/>
    </source>
</evidence>
<evidence type="ECO:0000313" key="5">
    <source>
        <dbReference type="EMBL" id="KDQ50497.1"/>
    </source>
</evidence>
<comment type="similarity">
    <text evidence="1">Belongs to the oxygen-dependent FAD-linked oxidoreductase family.</text>
</comment>
<dbReference type="OrthoDB" id="9983560at2759"/>
<dbReference type="GO" id="GO:0071949">
    <property type="term" value="F:FAD binding"/>
    <property type="evidence" value="ECO:0007669"/>
    <property type="project" value="InterPro"/>
</dbReference>
<feature type="domain" description="FAD-binding PCMH-type" evidence="4">
    <location>
        <begin position="118"/>
        <end position="289"/>
    </location>
</feature>
<evidence type="ECO:0000256" key="2">
    <source>
        <dbReference type="ARBA" id="ARBA00023002"/>
    </source>
</evidence>
<dbReference type="InParanoid" id="A0A067PHL2"/>
<protein>
    <recommendedName>
        <fullName evidence="4">FAD-binding PCMH-type domain-containing protein</fullName>
    </recommendedName>
</protein>
<dbReference type="Gene3D" id="3.30.465.10">
    <property type="match status" value="2"/>
</dbReference>
<dbReference type="PANTHER" id="PTHR13878:SF91">
    <property type="entry name" value="FAD BINDING DOMAIN PROTEIN (AFU_ORTHOLOGUE AFUA_6G12070)-RELATED"/>
    <property type="match status" value="1"/>
</dbReference>
<keyword evidence="6" id="KW-1185">Reference proteome</keyword>
<dbReference type="InterPro" id="IPR016166">
    <property type="entry name" value="FAD-bd_PCMH"/>
</dbReference>
<dbReference type="HOGENOM" id="CLU_018354_4_0_1"/>
<evidence type="ECO:0000259" key="4">
    <source>
        <dbReference type="PROSITE" id="PS51387"/>
    </source>
</evidence>
<dbReference type="InterPro" id="IPR012951">
    <property type="entry name" value="BBE"/>
</dbReference>
<feature type="signal peptide" evidence="3">
    <location>
        <begin position="1"/>
        <end position="18"/>
    </location>
</feature>
<keyword evidence="3" id="KW-0732">Signal</keyword>
<sequence>MLVPLLTLLLSPILQAAADGIQQIPLDFNVVEDNRFDQWKDLSEQVQGRLYGAYPFAQACFNGQFNSAACKFIQVNYLNERYINTNWETCQTTGQQCLLDYTNPSNPKPASAPNQCLLGSIPNTYVDVRRPEDVAAAFKFSKAFGIPLIVKNTGHDYKGRSSAPHALGLWTHNLKDISYNPSFVPEGCTKASPGVTMGAGVQWGEAYPFAEAHSITLVGGTFPGGGHGALTNTMGMGVDRVLEYKVVTPDGKFRTVNACQNTDLFYALRGGGGGTFGVVLESTVLASPRVTLQVVVVEWAKPNAALTKSLWKILIDNGLTWASQGYGGFVAGESAVYITPILNPTESNATMKPLIEFGEQLVKDGVEGTEFLVGEFPSWGTFYDAIIKDAPADLGVSLALASRLIPKANFQTSSSRSELLDALMESFSLSPGLRFLISPPTSYPGDGTTSVTDAWRDSIYHITLVSLWNWNATVAEKKSKYELSSKAIQPLRDITPDAAYVNEADVYEPNHEVAFWGTHYPELLKLKKKYDPDQLLDCWQCVGWNPKSELFSCYL</sequence>
<gene>
    <name evidence="5" type="ORF">JAAARDRAFT_63111</name>
</gene>
<keyword evidence="2" id="KW-0560">Oxidoreductase</keyword>
<dbReference type="InterPro" id="IPR016169">
    <property type="entry name" value="FAD-bd_PCMH_sub2"/>
</dbReference>
<dbReference type="Pfam" id="PF08031">
    <property type="entry name" value="BBE"/>
    <property type="match status" value="1"/>
</dbReference>
<dbReference type="Pfam" id="PF01565">
    <property type="entry name" value="FAD_binding_4"/>
    <property type="match status" value="1"/>
</dbReference>
<accession>A0A067PHL2</accession>